<organism evidence="1 2">
    <name type="scientific">Polaribacter ponticola</name>
    <dbReference type="NCBI Taxonomy" id="2978475"/>
    <lineage>
        <taxon>Bacteria</taxon>
        <taxon>Pseudomonadati</taxon>
        <taxon>Bacteroidota</taxon>
        <taxon>Flavobacteriia</taxon>
        <taxon>Flavobacteriales</taxon>
        <taxon>Flavobacteriaceae</taxon>
    </lineage>
</organism>
<accession>A0ABT5S480</accession>
<proteinExistence type="predicted"/>
<dbReference type="RefSeq" id="WP_274270104.1">
    <property type="nucleotide sequence ID" value="NZ_JAOSLC020000001.1"/>
</dbReference>
<dbReference type="Pfam" id="PF07087">
    <property type="entry name" value="DUF1353"/>
    <property type="match status" value="1"/>
</dbReference>
<sequence>MKLQFLQTPIYIPIRYVPHFDGERTFEVTEDIEVTLSDGYVLTIEKGFITDLASVPKWAWSIFSPIDKGFLGDLIHDKLWVDKVGQIQHFNNSFYEARLFADKERTLWRKKLAPKKKFKNWLTHAVIRLIGGFFYSKQISIPN</sequence>
<comment type="caution">
    <text evidence="1">The sequence shown here is derived from an EMBL/GenBank/DDBJ whole genome shotgun (WGS) entry which is preliminary data.</text>
</comment>
<evidence type="ECO:0000313" key="1">
    <source>
        <dbReference type="EMBL" id="MDD7912921.1"/>
    </source>
</evidence>
<dbReference type="InterPro" id="IPR010767">
    <property type="entry name" value="Phage_CGC-2007_Cje0229"/>
</dbReference>
<name>A0ABT5S480_9FLAO</name>
<protein>
    <submittedName>
        <fullName evidence="1">DUF1353 domain-containing protein</fullName>
    </submittedName>
</protein>
<dbReference type="EMBL" id="JAOSLC020000001">
    <property type="protein sequence ID" value="MDD7912921.1"/>
    <property type="molecule type" value="Genomic_DNA"/>
</dbReference>
<reference evidence="1" key="1">
    <citation type="submission" date="2023-02" db="EMBL/GenBank/DDBJ databases">
        <title>Polaribacter ponticola sp. nov., isolated from seawater.</title>
        <authorList>
            <person name="Baek J.H."/>
            <person name="Kim J.M."/>
            <person name="Choi D.G."/>
            <person name="Jeon C.O."/>
        </authorList>
    </citation>
    <scope>NUCLEOTIDE SEQUENCE</scope>
    <source>
        <strain evidence="1">MSW5</strain>
    </source>
</reference>
<evidence type="ECO:0000313" key="2">
    <source>
        <dbReference type="Proteomes" id="UP001151478"/>
    </source>
</evidence>
<gene>
    <name evidence="1" type="ORF">N5A56_000065</name>
</gene>
<dbReference type="Proteomes" id="UP001151478">
    <property type="component" value="Unassembled WGS sequence"/>
</dbReference>
<keyword evidence="2" id="KW-1185">Reference proteome</keyword>